<dbReference type="Gene3D" id="3.30.530.20">
    <property type="match status" value="1"/>
</dbReference>
<name>A0A0C3NIG8_9PORP</name>
<evidence type="ECO:0000313" key="4">
    <source>
        <dbReference type="Proteomes" id="UP000031937"/>
    </source>
</evidence>
<reference evidence="2 4" key="2">
    <citation type="submission" date="2014-07" db="EMBL/GenBank/DDBJ databases">
        <title>Porphyromonadaceae bacterium OUH 334697 = ATCC BAA-2682 = DSM 28341 draft genome.</title>
        <authorList>
            <person name="Sydenham T.V."/>
            <person name="Hasman H."/>
            <person name="Justesen U.S."/>
        </authorList>
    </citation>
    <scope>NUCLEOTIDE SEQUENCE [LARGE SCALE GENOMIC DNA]</scope>
    <source>
        <strain evidence="2 4">OUH 334697</strain>
    </source>
</reference>
<organism evidence="3 5">
    <name type="scientific">Sanguibacteroides justesenii</name>
    <dbReference type="NCBI Taxonomy" id="1547597"/>
    <lineage>
        <taxon>Bacteria</taxon>
        <taxon>Pseudomonadati</taxon>
        <taxon>Bacteroidota</taxon>
        <taxon>Bacteroidia</taxon>
        <taxon>Bacteroidales</taxon>
        <taxon>Porphyromonadaceae</taxon>
        <taxon>Sanguibacteroides</taxon>
    </lineage>
</organism>
<evidence type="ECO:0000259" key="1">
    <source>
        <dbReference type="Pfam" id="PF19569"/>
    </source>
</evidence>
<dbReference type="OrthoDB" id="667567at2"/>
<accession>A0A0C3NIG8</accession>
<dbReference type="RefSeq" id="WP_041503961.1">
    <property type="nucleotide sequence ID" value="NZ_JPIT01000031.1"/>
</dbReference>
<sequence length="125" mass="14687">MRKKVELEYLFSSSVKVLFSRLSTAAGLSEWFSDDVKYKGDLFTFVWDGVERQAKLVDMKKNVFVRFVWEDAEEPDEYLEFSLHVEPLTEEVALIITDFVDNEEEADEVELWNKQIEMLHRTIGA</sequence>
<dbReference type="Proteomes" id="UP000031980">
    <property type="component" value="Unassembled WGS sequence"/>
</dbReference>
<keyword evidence="5" id="KW-1185">Reference proteome</keyword>
<gene>
    <name evidence="3" type="ORF">BA92_05725</name>
    <name evidence="2" type="ORF">IE90_11760</name>
</gene>
<dbReference type="EMBL" id="JPIU01000037">
    <property type="protein sequence ID" value="KIO45942.1"/>
    <property type="molecule type" value="Genomic_DNA"/>
</dbReference>
<evidence type="ECO:0000313" key="5">
    <source>
        <dbReference type="Proteomes" id="UP000031980"/>
    </source>
</evidence>
<dbReference type="EMBL" id="JPIT01000031">
    <property type="protein sequence ID" value="KIO43779.1"/>
    <property type="molecule type" value="Genomic_DNA"/>
</dbReference>
<dbReference type="InterPro" id="IPR045736">
    <property type="entry name" value="START_2"/>
</dbReference>
<dbReference type="Proteomes" id="UP000031937">
    <property type="component" value="Unassembled WGS sequence"/>
</dbReference>
<dbReference type="Pfam" id="PF19569">
    <property type="entry name" value="START_2"/>
    <property type="match status" value="1"/>
</dbReference>
<evidence type="ECO:0000313" key="2">
    <source>
        <dbReference type="EMBL" id="KIO43779.1"/>
    </source>
</evidence>
<evidence type="ECO:0000313" key="3">
    <source>
        <dbReference type="EMBL" id="KIO45942.1"/>
    </source>
</evidence>
<dbReference type="SUPFAM" id="SSF55961">
    <property type="entry name" value="Bet v1-like"/>
    <property type="match status" value="1"/>
</dbReference>
<dbReference type="InterPro" id="IPR023393">
    <property type="entry name" value="START-like_dom_sf"/>
</dbReference>
<comment type="caution">
    <text evidence="3">The sequence shown here is derived from an EMBL/GenBank/DDBJ whole genome shotgun (WGS) entry which is preliminary data.</text>
</comment>
<dbReference type="AlphaFoldDB" id="A0A0C3NIG8"/>
<feature type="domain" description="START-like" evidence="1">
    <location>
        <begin position="2"/>
        <end position="125"/>
    </location>
</feature>
<proteinExistence type="predicted"/>
<protein>
    <recommendedName>
        <fullName evidence="1">START-like domain-containing protein</fullName>
    </recommendedName>
</protein>
<reference evidence="3 5" key="1">
    <citation type="submission" date="2014-07" db="EMBL/GenBank/DDBJ databases">
        <title>Porphyromonadaceae bacterium OUH 308042 = ATCC BAA-2681 = DSM 28342 draft genome.</title>
        <authorList>
            <person name="Sydenham T.V."/>
            <person name="Hasman H."/>
            <person name="Justensen U.S."/>
        </authorList>
    </citation>
    <scope>NUCLEOTIDE SEQUENCE [LARGE SCALE GENOMIC DNA]</scope>
    <source>
        <strain evidence="3 5">OUH 308042</strain>
    </source>
</reference>